<evidence type="ECO:0000313" key="2">
    <source>
        <dbReference type="EMBL" id="PTM37750.1"/>
    </source>
</evidence>
<evidence type="ECO:0000256" key="1">
    <source>
        <dbReference type="SAM" id="Phobius"/>
    </source>
</evidence>
<evidence type="ECO:0000313" key="3">
    <source>
        <dbReference type="Proteomes" id="UP000241614"/>
    </source>
</evidence>
<keyword evidence="1" id="KW-0812">Transmembrane</keyword>
<feature type="transmembrane region" description="Helical" evidence="1">
    <location>
        <begin position="38"/>
        <end position="60"/>
    </location>
</feature>
<keyword evidence="1" id="KW-1133">Transmembrane helix</keyword>
<comment type="caution">
    <text evidence="2">The sequence shown here is derived from an EMBL/GenBank/DDBJ whole genome shotgun (WGS) entry which is preliminary data.</text>
</comment>
<name>A0A2T4Y6G1_ENTCL</name>
<protein>
    <submittedName>
        <fullName evidence="2">Uncharacterized protein</fullName>
    </submittedName>
</protein>
<keyword evidence="1" id="KW-0472">Membrane</keyword>
<reference evidence="2 3" key="1">
    <citation type="submission" date="2018-04" db="EMBL/GenBank/DDBJ databases">
        <title>Genome sequencing reveals highly heavy metal resistance and biotechnology application of the novel Enterobacter cloacae amazonensis isolated from wastewater river in Manaus - Amazonas.</title>
        <authorList>
            <person name="Astolfi M.C.T."/>
            <person name="Carvalho E.B.D.S."/>
            <person name="Lacerda L.B."/>
            <person name="Pinto M.V."/>
            <person name="Nogueira V.B."/>
            <person name="Barros A.M."/>
            <person name="Astolfi-Filho S."/>
        </authorList>
    </citation>
    <scope>NUCLEOTIDE SEQUENCE [LARGE SCALE GENOMIC DNA]</scope>
    <source>
        <strain evidence="3">amazonensis</strain>
    </source>
</reference>
<proteinExistence type="predicted"/>
<dbReference type="Proteomes" id="UP000241614">
    <property type="component" value="Unassembled WGS sequence"/>
</dbReference>
<accession>A0A2T4Y6G1</accession>
<gene>
    <name evidence="2" type="ORF">DA103_00560</name>
</gene>
<dbReference type="RefSeq" id="WP_108089313.1">
    <property type="nucleotide sequence ID" value="NZ_PZPP01000001.1"/>
</dbReference>
<dbReference type="EMBL" id="PZPP01000001">
    <property type="protein sequence ID" value="PTM37750.1"/>
    <property type="molecule type" value="Genomic_DNA"/>
</dbReference>
<organism evidence="2 3">
    <name type="scientific">Enterobacter cloacae</name>
    <dbReference type="NCBI Taxonomy" id="550"/>
    <lineage>
        <taxon>Bacteria</taxon>
        <taxon>Pseudomonadati</taxon>
        <taxon>Pseudomonadota</taxon>
        <taxon>Gammaproteobacteria</taxon>
        <taxon>Enterobacterales</taxon>
        <taxon>Enterobacteriaceae</taxon>
        <taxon>Enterobacter</taxon>
        <taxon>Enterobacter cloacae complex</taxon>
    </lineage>
</organism>
<sequence length="153" mass="17436">MLPELLKAGYLGLIAAIVYYSYRAIISLNQSNRPTAHIVVITSMFFIVNLIASISGYLWASKELEATTIINNTASILDTQINNFSREYKESTLPIQNALNDVRDELKSSVLESDREQRMNEMERINNMLQDRDKAFSEKIKSLKSIFPDTPDK</sequence>
<feature type="transmembrane region" description="Helical" evidence="1">
    <location>
        <begin position="6"/>
        <end position="26"/>
    </location>
</feature>
<dbReference type="OrthoDB" id="9984238at2"/>
<dbReference type="AlphaFoldDB" id="A0A2T4Y6G1"/>